<dbReference type="VEuPathDB" id="MicrosporidiaDB:VICG_01626"/>
<dbReference type="InParanoid" id="L2GLK4"/>
<organism evidence="2 3">
    <name type="scientific">Vittaforma corneae (strain ATCC 50505)</name>
    <name type="common">Microsporidian parasite</name>
    <name type="synonym">Nosema corneum</name>
    <dbReference type="NCBI Taxonomy" id="993615"/>
    <lineage>
        <taxon>Eukaryota</taxon>
        <taxon>Fungi</taxon>
        <taxon>Fungi incertae sedis</taxon>
        <taxon>Microsporidia</taxon>
        <taxon>Nosematidae</taxon>
        <taxon>Vittaforma</taxon>
    </lineage>
</organism>
<protein>
    <submittedName>
        <fullName evidence="2">Uncharacterized protein</fullName>
    </submittedName>
</protein>
<accession>L2GLK4</accession>
<keyword evidence="1" id="KW-0732">Signal</keyword>
<keyword evidence="3" id="KW-1185">Reference proteome</keyword>
<sequence length="283" mass="31152">MTLAILTLISAISSHSVLQNIQKNGYADNLIDAFKDHEVECVSGAGSGAMRNYFLDGTGGNAYTSKSLFSEYDKYGNLTGGGGLISDQGYVMKGGLNRILGASLESGVSLEDAMLKDRMRNFKVVTASYGTGAYDASLGNLYGKRIAGYKDSRVDENLLEYSNPDIVKNIRCNFPSNGFGHVYCTDNRIIGEHYDLSHRKGPYRVNAHFESPSKVQEPPNCLSYHPNAHKDLLMAKRVGFTDNDLLQSKMHKACVTSDCKMKYPAYRKGVARFIAPADEFHEV</sequence>
<evidence type="ECO:0000256" key="1">
    <source>
        <dbReference type="SAM" id="SignalP"/>
    </source>
</evidence>
<reference evidence="3" key="1">
    <citation type="submission" date="2011-05" db="EMBL/GenBank/DDBJ databases">
        <title>The genome sequence of Vittaforma corneae strain ATCC 50505.</title>
        <authorList>
            <consortium name="The Broad Institute Genome Sequencing Platform"/>
            <person name="Cuomo C."/>
            <person name="Didier E."/>
            <person name="Bowers L."/>
            <person name="Young S.K."/>
            <person name="Zeng Q."/>
            <person name="Gargeya S."/>
            <person name="Fitzgerald M."/>
            <person name="Haas B."/>
            <person name="Abouelleil A."/>
            <person name="Alvarado L."/>
            <person name="Arachchi H.M."/>
            <person name="Berlin A."/>
            <person name="Chapman S.B."/>
            <person name="Gearin G."/>
            <person name="Goldberg J."/>
            <person name="Griggs A."/>
            <person name="Gujja S."/>
            <person name="Hansen M."/>
            <person name="Heiman D."/>
            <person name="Howarth C."/>
            <person name="Larimer J."/>
            <person name="Lui A."/>
            <person name="MacDonald P.J.P."/>
            <person name="McCowen C."/>
            <person name="Montmayeur A."/>
            <person name="Murphy C."/>
            <person name="Neiman D."/>
            <person name="Pearson M."/>
            <person name="Priest M."/>
            <person name="Roberts A."/>
            <person name="Saif S."/>
            <person name="Shea T."/>
            <person name="Sisk P."/>
            <person name="Stolte C."/>
            <person name="Sykes S."/>
            <person name="Wortman J."/>
            <person name="Nusbaum C."/>
            <person name="Birren B."/>
        </authorList>
    </citation>
    <scope>NUCLEOTIDE SEQUENCE [LARGE SCALE GENOMIC DNA]</scope>
    <source>
        <strain evidence="3">ATCC 50505</strain>
    </source>
</reference>
<dbReference type="RefSeq" id="XP_007605071.1">
    <property type="nucleotide sequence ID" value="XM_007605009.1"/>
</dbReference>
<dbReference type="EMBL" id="JH370145">
    <property type="protein sequence ID" value="ELA41385.1"/>
    <property type="molecule type" value="Genomic_DNA"/>
</dbReference>
<dbReference type="Proteomes" id="UP000011082">
    <property type="component" value="Unassembled WGS sequence"/>
</dbReference>
<feature type="signal peptide" evidence="1">
    <location>
        <begin position="1"/>
        <end position="18"/>
    </location>
</feature>
<gene>
    <name evidence="2" type="ORF">VICG_01626</name>
</gene>
<dbReference type="GeneID" id="19882336"/>
<dbReference type="AlphaFoldDB" id="L2GLK4"/>
<name>L2GLK4_VITCO</name>
<evidence type="ECO:0000313" key="3">
    <source>
        <dbReference type="Proteomes" id="UP000011082"/>
    </source>
</evidence>
<proteinExistence type="predicted"/>
<feature type="chain" id="PRO_5003959982" evidence="1">
    <location>
        <begin position="19"/>
        <end position="283"/>
    </location>
</feature>
<evidence type="ECO:0000313" key="2">
    <source>
        <dbReference type="EMBL" id="ELA41385.1"/>
    </source>
</evidence>
<dbReference type="HOGENOM" id="CLU_984187_0_0_1"/>